<sequence>MIKLRNLISGALLCMSSFPAMSQTAYTVKGTITDWPQEYIHLIRRGDYPGEDSVKVENGKFEFSGTIEGPTNAFLVAKLPEGPVTKFLYVEPGNIEVNGQFKDIENLKIKGSPTYEDYEIVKTFNDDFGKKVKDLQNSVVGKTMKKEESDAVDAQIDSLYQTKYAFSKKFIMDHPNSVVSIPELFTLFGSQNISVIQELYDGLSDAIKATPGGDLVAHNLIQNTKIKIGSKAPEFTQNDVEGKPVNLSDFKGKYVLIDFWASWCAPCRAENPNLVNAYQQFKDKGFDILGVSLDNEKGAQMWKNAIKIDKLPWTQVSDLKGSENEAALLYGVLNIPSNFLLDKEGNVIAKDLKGAALLNKLNELLK</sequence>
<protein>
    <submittedName>
        <fullName evidence="7">Redoxin domain-containing protein</fullName>
    </submittedName>
</protein>
<dbReference type="PANTHER" id="PTHR42852:SF6">
    <property type="entry name" value="THIOL:DISULFIDE INTERCHANGE PROTEIN DSBE"/>
    <property type="match status" value="1"/>
</dbReference>
<accession>A0ABW3RMG5</accession>
<proteinExistence type="predicted"/>
<organism evidence="7 8">
    <name type="scientific">Sphingobacterium daejeonense</name>
    <dbReference type="NCBI Taxonomy" id="371142"/>
    <lineage>
        <taxon>Bacteria</taxon>
        <taxon>Pseudomonadati</taxon>
        <taxon>Bacteroidota</taxon>
        <taxon>Sphingobacteriia</taxon>
        <taxon>Sphingobacteriales</taxon>
        <taxon>Sphingobacteriaceae</taxon>
        <taxon>Sphingobacterium</taxon>
    </lineage>
</organism>
<dbReference type="PANTHER" id="PTHR42852">
    <property type="entry name" value="THIOL:DISULFIDE INTERCHANGE PROTEIN DSBE"/>
    <property type="match status" value="1"/>
</dbReference>
<feature type="signal peptide" evidence="5">
    <location>
        <begin position="1"/>
        <end position="22"/>
    </location>
</feature>
<dbReference type="PROSITE" id="PS51352">
    <property type="entry name" value="THIOREDOXIN_2"/>
    <property type="match status" value="1"/>
</dbReference>
<dbReference type="InterPro" id="IPR013766">
    <property type="entry name" value="Thioredoxin_domain"/>
</dbReference>
<reference evidence="8" key="1">
    <citation type="journal article" date="2019" name="Int. J. Syst. Evol. Microbiol.">
        <title>The Global Catalogue of Microorganisms (GCM) 10K type strain sequencing project: providing services to taxonomists for standard genome sequencing and annotation.</title>
        <authorList>
            <consortium name="The Broad Institute Genomics Platform"/>
            <consortium name="The Broad Institute Genome Sequencing Center for Infectious Disease"/>
            <person name="Wu L."/>
            <person name="Ma J."/>
        </authorList>
    </citation>
    <scope>NUCLEOTIDE SEQUENCE [LARGE SCALE GENOMIC DNA]</scope>
    <source>
        <strain evidence="8">CCUG 52468</strain>
    </source>
</reference>
<keyword evidence="2" id="KW-0201">Cytochrome c-type biogenesis</keyword>
<evidence type="ECO:0000256" key="5">
    <source>
        <dbReference type="SAM" id="SignalP"/>
    </source>
</evidence>
<evidence type="ECO:0000256" key="1">
    <source>
        <dbReference type="ARBA" id="ARBA00004196"/>
    </source>
</evidence>
<gene>
    <name evidence="7" type="ORF">ACFQ2C_09655</name>
</gene>
<dbReference type="RefSeq" id="WP_380896142.1">
    <property type="nucleotide sequence ID" value="NZ_JBHTKY010000012.1"/>
</dbReference>
<dbReference type="Pfam" id="PF00578">
    <property type="entry name" value="AhpC-TSA"/>
    <property type="match status" value="1"/>
</dbReference>
<keyword evidence="8" id="KW-1185">Reference proteome</keyword>
<evidence type="ECO:0000313" key="8">
    <source>
        <dbReference type="Proteomes" id="UP001597205"/>
    </source>
</evidence>
<comment type="subcellular location">
    <subcellularLocation>
        <location evidence="1">Cell envelope</location>
    </subcellularLocation>
</comment>
<comment type="caution">
    <text evidence="7">The sequence shown here is derived from an EMBL/GenBank/DDBJ whole genome shotgun (WGS) entry which is preliminary data.</text>
</comment>
<dbReference type="EMBL" id="JBHTKY010000012">
    <property type="protein sequence ID" value="MFD1165867.1"/>
    <property type="molecule type" value="Genomic_DNA"/>
</dbReference>
<dbReference type="InterPro" id="IPR050553">
    <property type="entry name" value="Thioredoxin_ResA/DsbE_sf"/>
</dbReference>
<evidence type="ECO:0000256" key="4">
    <source>
        <dbReference type="ARBA" id="ARBA00023284"/>
    </source>
</evidence>
<dbReference type="SUPFAM" id="SSF52833">
    <property type="entry name" value="Thioredoxin-like"/>
    <property type="match status" value="1"/>
</dbReference>
<dbReference type="InterPro" id="IPR036249">
    <property type="entry name" value="Thioredoxin-like_sf"/>
</dbReference>
<dbReference type="Proteomes" id="UP001597205">
    <property type="component" value="Unassembled WGS sequence"/>
</dbReference>
<dbReference type="InterPro" id="IPR017937">
    <property type="entry name" value="Thioredoxin_CS"/>
</dbReference>
<name>A0ABW3RMG5_9SPHI</name>
<dbReference type="InterPro" id="IPR000866">
    <property type="entry name" value="AhpC/TSA"/>
</dbReference>
<keyword evidence="5" id="KW-0732">Signal</keyword>
<evidence type="ECO:0000259" key="6">
    <source>
        <dbReference type="PROSITE" id="PS51352"/>
    </source>
</evidence>
<dbReference type="Pfam" id="PF14289">
    <property type="entry name" value="DUF4369"/>
    <property type="match status" value="1"/>
</dbReference>
<keyword evidence="4" id="KW-0676">Redox-active center</keyword>
<feature type="domain" description="Thioredoxin" evidence="6">
    <location>
        <begin position="226"/>
        <end position="366"/>
    </location>
</feature>
<evidence type="ECO:0000313" key="7">
    <source>
        <dbReference type="EMBL" id="MFD1165867.1"/>
    </source>
</evidence>
<feature type="chain" id="PRO_5046125839" evidence="5">
    <location>
        <begin position="23"/>
        <end position="366"/>
    </location>
</feature>
<dbReference type="Gene3D" id="3.40.30.10">
    <property type="entry name" value="Glutaredoxin"/>
    <property type="match status" value="1"/>
</dbReference>
<dbReference type="CDD" id="cd02966">
    <property type="entry name" value="TlpA_like_family"/>
    <property type="match status" value="1"/>
</dbReference>
<keyword evidence="3" id="KW-1015">Disulfide bond</keyword>
<dbReference type="PROSITE" id="PS00194">
    <property type="entry name" value="THIOREDOXIN_1"/>
    <property type="match status" value="1"/>
</dbReference>
<evidence type="ECO:0000256" key="2">
    <source>
        <dbReference type="ARBA" id="ARBA00022748"/>
    </source>
</evidence>
<evidence type="ECO:0000256" key="3">
    <source>
        <dbReference type="ARBA" id="ARBA00023157"/>
    </source>
</evidence>
<dbReference type="InterPro" id="IPR025380">
    <property type="entry name" value="DUF4369"/>
</dbReference>